<reference evidence="1 2" key="1">
    <citation type="submission" date="2018-11" db="EMBL/GenBank/DDBJ databases">
        <authorList>
            <consortium name="Pathogen Informatics"/>
        </authorList>
    </citation>
    <scope>NUCLEOTIDE SEQUENCE [LARGE SCALE GENOMIC DNA]</scope>
</reference>
<dbReference type="EMBL" id="UZAH01025351">
    <property type="protein sequence ID" value="VDO62123.1"/>
    <property type="molecule type" value="Genomic_DNA"/>
</dbReference>
<gene>
    <name evidence="1" type="ORF">HPBE_LOCUS4698</name>
</gene>
<proteinExistence type="predicted"/>
<accession>A0A183FEB1</accession>
<dbReference type="WBParaSite" id="HPBE_0000469701-mRNA-1">
    <property type="protein sequence ID" value="HPBE_0000469701-mRNA-1"/>
    <property type="gene ID" value="HPBE_0000469701"/>
</dbReference>
<sequence length="83" mass="8851">MSIFVAPLAGCATGISTLAARGPRRLLFATGLSLSRKRCEIFSRCFHSTLRPSVSADVGDDAAVPVKDVHIAKRGPHSVRLPH</sequence>
<keyword evidence="2" id="KW-1185">Reference proteome</keyword>
<dbReference type="Proteomes" id="UP000050761">
    <property type="component" value="Unassembled WGS sequence"/>
</dbReference>
<evidence type="ECO:0000313" key="1">
    <source>
        <dbReference type="EMBL" id="VDO62123.1"/>
    </source>
</evidence>
<reference evidence="3" key="2">
    <citation type="submission" date="2019-09" db="UniProtKB">
        <authorList>
            <consortium name="WormBaseParasite"/>
        </authorList>
    </citation>
    <scope>IDENTIFICATION</scope>
</reference>
<name>A0A183FEB1_HELPZ</name>
<accession>A0A3P7YBL7</accession>
<organism evidence="2 3">
    <name type="scientific">Heligmosomoides polygyrus</name>
    <name type="common">Parasitic roundworm</name>
    <dbReference type="NCBI Taxonomy" id="6339"/>
    <lineage>
        <taxon>Eukaryota</taxon>
        <taxon>Metazoa</taxon>
        <taxon>Ecdysozoa</taxon>
        <taxon>Nematoda</taxon>
        <taxon>Chromadorea</taxon>
        <taxon>Rhabditida</taxon>
        <taxon>Rhabditina</taxon>
        <taxon>Rhabditomorpha</taxon>
        <taxon>Strongyloidea</taxon>
        <taxon>Heligmosomidae</taxon>
        <taxon>Heligmosomoides</taxon>
    </lineage>
</organism>
<dbReference type="AlphaFoldDB" id="A0A183FEB1"/>
<protein>
    <submittedName>
        <fullName evidence="3">Secreted protein</fullName>
    </submittedName>
</protein>
<evidence type="ECO:0000313" key="3">
    <source>
        <dbReference type="WBParaSite" id="HPBE_0000469701-mRNA-1"/>
    </source>
</evidence>
<evidence type="ECO:0000313" key="2">
    <source>
        <dbReference type="Proteomes" id="UP000050761"/>
    </source>
</evidence>